<dbReference type="Pfam" id="PF02518">
    <property type="entry name" value="HATPase_c"/>
    <property type="match status" value="1"/>
</dbReference>
<keyword evidence="14" id="KW-1185">Reference proteome</keyword>
<evidence type="ECO:0000256" key="8">
    <source>
        <dbReference type="ARBA" id="ARBA00023012"/>
    </source>
</evidence>
<dbReference type="InterPro" id="IPR003661">
    <property type="entry name" value="HisK_dim/P_dom"/>
</dbReference>
<dbReference type="SMART" id="SM00448">
    <property type="entry name" value="REC"/>
    <property type="match status" value="1"/>
</dbReference>
<evidence type="ECO:0000256" key="6">
    <source>
        <dbReference type="ARBA" id="ARBA00022777"/>
    </source>
</evidence>
<keyword evidence="6" id="KW-0418">Kinase</keyword>
<organism evidence="13 14">
    <name type="scientific">Halalkalibacter kiskunsagensis</name>
    <dbReference type="NCBI Taxonomy" id="1548599"/>
    <lineage>
        <taxon>Bacteria</taxon>
        <taxon>Bacillati</taxon>
        <taxon>Bacillota</taxon>
        <taxon>Bacilli</taxon>
        <taxon>Bacillales</taxon>
        <taxon>Bacillaceae</taxon>
        <taxon>Halalkalibacter</taxon>
    </lineage>
</organism>
<dbReference type="PRINTS" id="PR00344">
    <property type="entry name" value="BCTRLSENSOR"/>
</dbReference>
<dbReference type="InterPro" id="IPR004358">
    <property type="entry name" value="Sig_transdc_His_kin-like_C"/>
</dbReference>
<dbReference type="SUPFAM" id="SSF47384">
    <property type="entry name" value="Homodimeric domain of signal transducing histidine kinase"/>
    <property type="match status" value="1"/>
</dbReference>
<dbReference type="InterPro" id="IPR036097">
    <property type="entry name" value="HisK_dim/P_sf"/>
</dbReference>
<dbReference type="Pfam" id="PF13426">
    <property type="entry name" value="PAS_9"/>
    <property type="match status" value="1"/>
</dbReference>
<dbReference type="Pfam" id="PF00512">
    <property type="entry name" value="HisKA"/>
    <property type="match status" value="1"/>
</dbReference>
<dbReference type="CDD" id="cd00130">
    <property type="entry name" value="PAS"/>
    <property type="match status" value="1"/>
</dbReference>
<evidence type="ECO:0000259" key="10">
    <source>
        <dbReference type="PROSITE" id="PS50109"/>
    </source>
</evidence>
<evidence type="ECO:0000256" key="7">
    <source>
        <dbReference type="ARBA" id="ARBA00022840"/>
    </source>
</evidence>
<evidence type="ECO:0000256" key="5">
    <source>
        <dbReference type="ARBA" id="ARBA00022741"/>
    </source>
</evidence>
<dbReference type="PROSITE" id="PS50109">
    <property type="entry name" value="HIS_KIN"/>
    <property type="match status" value="1"/>
</dbReference>
<dbReference type="Gene3D" id="3.30.565.10">
    <property type="entry name" value="Histidine kinase-like ATPase, C-terminal domain"/>
    <property type="match status" value="1"/>
</dbReference>
<comment type="caution">
    <text evidence="13">The sequence shown here is derived from an EMBL/GenBank/DDBJ whole genome shotgun (WGS) entry which is preliminary data.</text>
</comment>
<dbReference type="Pfam" id="PF00072">
    <property type="entry name" value="Response_reg"/>
    <property type="match status" value="1"/>
</dbReference>
<gene>
    <name evidence="13" type="ORF">ACFFHM_12990</name>
</gene>
<dbReference type="NCBIfam" id="TIGR00229">
    <property type="entry name" value="sensory_box"/>
    <property type="match status" value="2"/>
</dbReference>
<keyword evidence="3 9" id="KW-0597">Phosphoprotein</keyword>
<comment type="catalytic activity">
    <reaction evidence="1">
        <text>ATP + protein L-histidine = ADP + protein N-phospho-L-histidine.</text>
        <dbReference type="EC" id="2.7.13.3"/>
    </reaction>
</comment>
<sequence>MKHVADKWHIQRKANILLVDDRPENLLALEGLLSSPYYNLISVSSGEEALKYVLTETIAVILLDVQMPGLDGFETAKIIKSRQKSKQVPIIFITAISQAIEHVMQGFEAGAIDYILKPFHPETLKMKVDAFVKIHQYQEQIKLQNKIMKVMGETLDDTVITFDVTGTILTINPAVAIMFGYSEDEIIGHHINTLVPNLSSQFSKEREAGNIVETSALRKNLSYFPADVQLGEARITGKRVFVCSIRDVTKRKEIEEERFRKIFEATPCLVSLRSLDDWKYINVNKSWLSYSGYDNYTDIIDQSSDSLTYIIHSEDMEELVLELSELNHPVHNIRISYLNHSGEMREGLLSSEFLDAHGEACLLTVITDITERALVEKEMVRLDRLNSVGEMASGIVHEIRNPLTTIRGFLQMSKEHPSSEFVDIMIEELDRAHDILSEFLSISRTDKSKQTPVELNAIIKTLYPLLQAKAMYSNKLVRLELGPCPILQLNEDEIKQLLLNLSLNGLESMQSGGALTIKTYQQDEEIILAIQDEGYGIKKELLEKIGTPFFSTKSNGTGLGLSICQKVAERQHATITIETSGNGTTFFVHFPLSKTSSTMVTL</sequence>
<dbReference type="Proteomes" id="UP001589838">
    <property type="component" value="Unassembled WGS sequence"/>
</dbReference>
<dbReference type="InterPro" id="IPR003594">
    <property type="entry name" value="HATPase_dom"/>
</dbReference>
<dbReference type="InterPro" id="IPR036890">
    <property type="entry name" value="HATPase_C_sf"/>
</dbReference>
<dbReference type="Gene3D" id="3.40.50.2300">
    <property type="match status" value="1"/>
</dbReference>
<dbReference type="Pfam" id="PF13188">
    <property type="entry name" value="PAS_8"/>
    <property type="match status" value="1"/>
</dbReference>
<keyword evidence="7" id="KW-0067">ATP-binding</keyword>
<keyword evidence="8" id="KW-0902">Two-component regulatory system</keyword>
<dbReference type="SUPFAM" id="SSF55874">
    <property type="entry name" value="ATPase domain of HSP90 chaperone/DNA topoisomerase II/histidine kinase"/>
    <property type="match status" value="1"/>
</dbReference>
<evidence type="ECO:0000313" key="14">
    <source>
        <dbReference type="Proteomes" id="UP001589838"/>
    </source>
</evidence>
<evidence type="ECO:0000256" key="9">
    <source>
        <dbReference type="PROSITE-ProRule" id="PRU00169"/>
    </source>
</evidence>
<dbReference type="InterPro" id="IPR035965">
    <property type="entry name" value="PAS-like_dom_sf"/>
</dbReference>
<name>A0ABV6KDJ2_9BACI</name>
<feature type="domain" description="PAS" evidence="12">
    <location>
        <begin position="144"/>
        <end position="188"/>
    </location>
</feature>
<evidence type="ECO:0000256" key="1">
    <source>
        <dbReference type="ARBA" id="ARBA00000085"/>
    </source>
</evidence>
<evidence type="ECO:0000259" key="11">
    <source>
        <dbReference type="PROSITE" id="PS50110"/>
    </source>
</evidence>
<keyword evidence="4" id="KW-0808">Transferase</keyword>
<dbReference type="EMBL" id="JBHLUX010000033">
    <property type="protein sequence ID" value="MFC0471379.1"/>
    <property type="molecule type" value="Genomic_DNA"/>
</dbReference>
<protein>
    <recommendedName>
        <fullName evidence="2">histidine kinase</fullName>
        <ecNumber evidence="2">2.7.13.3</ecNumber>
    </recommendedName>
</protein>
<dbReference type="PANTHER" id="PTHR43547:SF2">
    <property type="entry name" value="HYBRID SIGNAL TRANSDUCTION HISTIDINE KINASE C"/>
    <property type="match status" value="1"/>
</dbReference>
<proteinExistence type="predicted"/>
<dbReference type="EC" id="2.7.13.3" evidence="2"/>
<dbReference type="InterPro" id="IPR001789">
    <property type="entry name" value="Sig_transdc_resp-reg_receiver"/>
</dbReference>
<dbReference type="Gene3D" id="1.10.287.130">
    <property type="match status" value="1"/>
</dbReference>
<dbReference type="PROSITE" id="PS50110">
    <property type="entry name" value="RESPONSE_REGULATORY"/>
    <property type="match status" value="1"/>
</dbReference>
<dbReference type="InterPro" id="IPR000014">
    <property type="entry name" value="PAS"/>
</dbReference>
<dbReference type="SUPFAM" id="SSF52172">
    <property type="entry name" value="CheY-like"/>
    <property type="match status" value="1"/>
</dbReference>
<evidence type="ECO:0000256" key="2">
    <source>
        <dbReference type="ARBA" id="ARBA00012438"/>
    </source>
</evidence>
<dbReference type="Gene3D" id="3.30.450.20">
    <property type="entry name" value="PAS domain"/>
    <property type="match status" value="2"/>
</dbReference>
<dbReference type="CDD" id="cd00082">
    <property type="entry name" value="HisKA"/>
    <property type="match status" value="1"/>
</dbReference>
<dbReference type="SMART" id="SM00091">
    <property type="entry name" value="PAS"/>
    <property type="match status" value="2"/>
</dbReference>
<evidence type="ECO:0000256" key="4">
    <source>
        <dbReference type="ARBA" id="ARBA00022679"/>
    </source>
</evidence>
<evidence type="ECO:0000256" key="3">
    <source>
        <dbReference type="ARBA" id="ARBA00022553"/>
    </source>
</evidence>
<dbReference type="SMART" id="SM00387">
    <property type="entry name" value="HATPase_c"/>
    <property type="match status" value="1"/>
</dbReference>
<feature type="domain" description="Response regulatory" evidence="11">
    <location>
        <begin position="15"/>
        <end position="132"/>
    </location>
</feature>
<dbReference type="PROSITE" id="PS50112">
    <property type="entry name" value="PAS"/>
    <property type="match status" value="1"/>
</dbReference>
<dbReference type="InterPro" id="IPR011006">
    <property type="entry name" value="CheY-like_superfamily"/>
</dbReference>
<dbReference type="InterPro" id="IPR005467">
    <property type="entry name" value="His_kinase_dom"/>
</dbReference>
<dbReference type="PANTHER" id="PTHR43547">
    <property type="entry name" value="TWO-COMPONENT HISTIDINE KINASE"/>
    <property type="match status" value="1"/>
</dbReference>
<accession>A0ABV6KDJ2</accession>
<dbReference type="RefSeq" id="WP_335961843.1">
    <property type="nucleotide sequence ID" value="NZ_JAXBLX010000021.1"/>
</dbReference>
<reference evidence="13 14" key="1">
    <citation type="submission" date="2024-09" db="EMBL/GenBank/DDBJ databases">
        <authorList>
            <person name="Sun Q."/>
            <person name="Mori K."/>
        </authorList>
    </citation>
    <scope>NUCLEOTIDE SEQUENCE [LARGE SCALE GENOMIC DNA]</scope>
    <source>
        <strain evidence="13 14">NCAIM B.02610</strain>
    </source>
</reference>
<evidence type="ECO:0000259" key="12">
    <source>
        <dbReference type="PROSITE" id="PS50112"/>
    </source>
</evidence>
<evidence type="ECO:0000313" key="13">
    <source>
        <dbReference type="EMBL" id="MFC0471379.1"/>
    </source>
</evidence>
<keyword evidence="5" id="KW-0547">Nucleotide-binding</keyword>
<dbReference type="SUPFAM" id="SSF55785">
    <property type="entry name" value="PYP-like sensor domain (PAS domain)"/>
    <property type="match status" value="2"/>
</dbReference>
<feature type="modified residue" description="4-aspartylphosphate" evidence="9">
    <location>
        <position position="64"/>
    </location>
</feature>
<dbReference type="SMART" id="SM00388">
    <property type="entry name" value="HisKA"/>
    <property type="match status" value="1"/>
</dbReference>
<feature type="domain" description="Histidine kinase" evidence="10">
    <location>
        <begin position="394"/>
        <end position="594"/>
    </location>
</feature>